<gene>
    <name evidence="3" type="ORF">COY98_02335</name>
</gene>
<evidence type="ECO:0000313" key="3">
    <source>
        <dbReference type="EMBL" id="PIY58397.1"/>
    </source>
</evidence>
<dbReference type="Proteomes" id="UP000230732">
    <property type="component" value="Unassembled WGS sequence"/>
</dbReference>
<feature type="transmembrane region" description="Helical" evidence="1">
    <location>
        <begin position="468"/>
        <end position="486"/>
    </location>
</feature>
<keyword evidence="2" id="KW-0732">Signal</keyword>
<accession>A0A2M7Q4P5</accession>
<evidence type="ECO:0008006" key="5">
    <source>
        <dbReference type="Google" id="ProtNLM"/>
    </source>
</evidence>
<keyword evidence="1" id="KW-0812">Transmembrane</keyword>
<dbReference type="CDD" id="cd08547">
    <property type="entry name" value="Type_II_cohesin"/>
    <property type="match status" value="1"/>
</dbReference>
<comment type="caution">
    <text evidence="3">The sequence shown here is derived from an EMBL/GenBank/DDBJ whole genome shotgun (WGS) entry which is preliminary data.</text>
</comment>
<sequence>MLRTTSFTIILGTALFFTNIAEAATLFFTPGTGEFGLNKEIVADLKIDSDGVGVNAGQATIRFPKDMLEVKSVDKTDSAFNFWLEEPSFSNTDGVITFVGGTPYGISGASIKVISITFLAKNSGTARLSFADSAVTASDASGTNVLSKSAEAAFTITGETVPPVITPPTQIKRESVEPVGLPTKPALTVPLYSNPTEWYNHSNIFTVSWTIPLDISGVVATINKQPAYSPSVSEGLFDSKMFSALSDGVWYLHARFKNDIGWGPVTHYRIAVDTKAPLPFEITTNESEATDNPTPTFSFKASDALSGLRAYRVRVDNGNWVSIPTKDFKGSYKLAPQVPGKHVLTIKAVDNAGNSIENTFDYETIPLASPIFTFATEKIYSNTSAGLSFNGTALPSTEILFTIKKGNAIVAESTVPVDISGNWVFAYGETLRNGRYVATIQSKDSRGALSLVVTAPEIQVTGKYTNTIIIIIVVLIGALMWGYFYHKSRRERTNLRVQVAERDTANVFDMIKTDIQKLEDAQKTPTTADDEYIADKLKKNVEKMSSYVKDGIGRAKE</sequence>
<dbReference type="GO" id="GO:0030246">
    <property type="term" value="F:carbohydrate binding"/>
    <property type="evidence" value="ECO:0007669"/>
    <property type="project" value="InterPro"/>
</dbReference>
<protein>
    <recommendedName>
        <fullName evidence="5">Cohesin domain-containing protein</fullName>
    </recommendedName>
</protein>
<organism evidence="3 4">
    <name type="scientific">Candidatus Yonathbacteria bacterium CG_4_10_14_0_8_um_filter_43_17</name>
    <dbReference type="NCBI Taxonomy" id="1975099"/>
    <lineage>
        <taxon>Bacteria</taxon>
        <taxon>Candidatus Yonathiibacteriota</taxon>
    </lineage>
</organism>
<reference evidence="4" key="1">
    <citation type="submission" date="2017-09" db="EMBL/GenBank/DDBJ databases">
        <title>Depth-based differentiation of microbial function through sediment-hosted aquifers and enrichment of novel symbionts in the deep terrestrial subsurface.</title>
        <authorList>
            <person name="Probst A.J."/>
            <person name="Ladd B."/>
            <person name="Jarett J.K."/>
            <person name="Geller-Mcgrath D.E."/>
            <person name="Sieber C.M.K."/>
            <person name="Emerson J.B."/>
            <person name="Anantharaman K."/>
            <person name="Thomas B.C."/>
            <person name="Malmstrom R."/>
            <person name="Stieglmeier M."/>
            <person name="Klingl A."/>
            <person name="Woyke T."/>
            <person name="Ryan C.M."/>
            <person name="Banfield J.F."/>
        </authorList>
    </citation>
    <scope>NUCLEOTIDE SEQUENCE [LARGE SCALE GENOMIC DNA]</scope>
</reference>
<dbReference type="InterPro" id="IPR008965">
    <property type="entry name" value="CBM2/CBM3_carb-bd_dom_sf"/>
</dbReference>
<feature type="chain" id="PRO_5014637166" description="Cohesin domain-containing protein" evidence="2">
    <location>
        <begin position="24"/>
        <end position="557"/>
    </location>
</feature>
<keyword evidence="1" id="KW-0472">Membrane</keyword>
<dbReference type="SUPFAM" id="SSF49384">
    <property type="entry name" value="Carbohydrate-binding domain"/>
    <property type="match status" value="1"/>
</dbReference>
<proteinExistence type="predicted"/>
<evidence type="ECO:0000256" key="2">
    <source>
        <dbReference type="SAM" id="SignalP"/>
    </source>
</evidence>
<feature type="signal peptide" evidence="2">
    <location>
        <begin position="1"/>
        <end position="23"/>
    </location>
</feature>
<dbReference type="EMBL" id="PFKX01000042">
    <property type="protein sequence ID" value="PIY58397.1"/>
    <property type="molecule type" value="Genomic_DNA"/>
</dbReference>
<dbReference type="AlphaFoldDB" id="A0A2M7Q4P5"/>
<name>A0A2M7Q4P5_9BACT</name>
<dbReference type="Gene3D" id="2.60.40.680">
    <property type="match status" value="1"/>
</dbReference>
<keyword evidence="1" id="KW-1133">Transmembrane helix</keyword>
<evidence type="ECO:0000256" key="1">
    <source>
        <dbReference type="SAM" id="Phobius"/>
    </source>
</evidence>
<evidence type="ECO:0000313" key="4">
    <source>
        <dbReference type="Proteomes" id="UP000230732"/>
    </source>
</evidence>